<dbReference type="AlphaFoldDB" id="A0A8K0C4F7"/>
<feature type="domain" description="DRBM" evidence="3">
    <location>
        <begin position="72"/>
        <end position="140"/>
    </location>
</feature>
<reference evidence="4" key="1">
    <citation type="submission" date="2019-08" db="EMBL/GenBank/DDBJ databases">
        <title>The genome of the North American firefly Photinus pyralis.</title>
        <authorList>
            <consortium name="Photinus pyralis genome working group"/>
            <person name="Fallon T.R."/>
            <person name="Sander Lower S.E."/>
            <person name="Weng J.-K."/>
        </authorList>
    </citation>
    <scope>NUCLEOTIDE SEQUENCE</scope>
    <source>
        <strain evidence="4">TRF0915ILg1</strain>
        <tissue evidence="4">Whole body</tissue>
    </source>
</reference>
<dbReference type="SMART" id="SM00358">
    <property type="entry name" value="DSRM"/>
    <property type="match status" value="1"/>
</dbReference>
<evidence type="ECO:0000256" key="1">
    <source>
        <dbReference type="ARBA" id="ARBA00022884"/>
    </source>
</evidence>
<dbReference type="PROSITE" id="PS50137">
    <property type="entry name" value="DS_RBD"/>
    <property type="match status" value="1"/>
</dbReference>
<dbReference type="GO" id="GO:0005737">
    <property type="term" value="C:cytoplasm"/>
    <property type="evidence" value="ECO:0007669"/>
    <property type="project" value="TreeGrafter"/>
</dbReference>
<dbReference type="GO" id="GO:0005634">
    <property type="term" value="C:nucleus"/>
    <property type="evidence" value="ECO:0007669"/>
    <property type="project" value="TreeGrafter"/>
</dbReference>
<dbReference type="InterPro" id="IPR014720">
    <property type="entry name" value="dsRBD_dom"/>
</dbReference>
<name>A0A8K0C4F7_IGNLU</name>
<organism evidence="4 5">
    <name type="scientific">Ignelater luminosus</name>
    <name type="common">Cucubano</name>
    <name type="synonym">Pyrophorus luminosus</name>
    <dbReference type="NCBI Taxonomy" id="2038154"/>
    <lineage>
        <taxon>Eukaryota</taxon>
        <taxon>Metazoa</taxon>
        <taxon>Ecdysozoa</taxon>
        <taxon>Arthropoda</taxon>
        <taxon>Hexapoda</taxon>
        <taxon>Insecta</taxon>
        <taxon>Pterygota</taxon>
        <taxon>Neoptera</taxon>
        <taxon>Endopterygota</taxon>
        <taxon>Coleoptera</taxon>
        <taxon>Polyphaga</taxon>
        <taxon>Elateriformia</taxon>
        <taxon>Elateroidea</taxon>
        <taxon>Elateridae</taxon>
        <taxon>Agrypninae</taxon>
        <taxon>Pyrophorini</taxon>
        <taxon>Ignelater</taxon>
    </lineage>
</organism>
<dbReference type="GO" id="GO:0030422">
    <property type="term" value="P:siRNA processing"/>
    <property type="evidence" value="ECO:0007669"/>
    <property type="project" value="TreeGrafter"/>
</dbReference>
<evidence type="ECO:0000256" key="2">
    <source>
        <dbReference type="PROSITE-ProRule" id="PRU00266"/>
    </source>
</evidence>
<gene>
    <name evidence="4" type="ORF">ILUMI_25772</name>
</gene>
<sequence>MDISEDEEYDLFEDELAARVQTRYSGLKDSKIATLTTPHSHKVSQFHKNLKQSTGTKLTELQNISLNVKDFNFVQFLQEIASEQQFEVTYVDIEEKSISGKCQCLVQLSTLPVAVCYGSGSNSKDAQAAAAHNALEYLKIMTKK</sequence>
<protein>
    <recommendedName>
        <fullName evidence="3">DRBM domain-containing protein</fullName>
    </recommendedName>
</protein>
<dbReference type="PANTHER" id="PTHR46205">
    <property type="entry name" value="LOQUACIOUS, ISOFORM B"/>
    <property type="match status" value="1"/>
</dbReference>
<dbReference type="InterPro" id="IPR051247">
    <property type="entry name" value="RLC_Component"/>
</dbReference>
<comment type="caution">
    <text evidence="4">The sequence shown here is derived from an EMBL/GenBank/DDBJ whole genome shotgun (WGS) entry which is preliminary data.</text>
</comment>
<dbReference type="EMBL" id="VTPC01090973">
    <property type="protein sequence ID" value="KAF2880400.1"/>
    <property type="molecule type" value="Genomic_DNA"/>
</dbReference>
<dbReference type="CDD" id="cd19864">
    <property type="entry name" value="DSRM_PRKRA-like_rpt3"/>
    <property type="match status" value="1"/>
</dbReference>
<dbReference type="OrthoDB" id="10056847at2759"/>
<dbReference type="GO" id="GO:0003725">
    <property type="term" value="F:double-stranded RNA binding"/>
    <property type="evidence" value="ECO:0007669"/>
    <property type="project" value="TreeGrafter"/>
</dbReference>
<dbReference type="GO" id="GO:0070578">
    <property type="term" value="C:RISC-loading complex"/>
    <property type="evidence" value="ECO:0007669"/>
    <property type="project" value="TreeGrafter"/>
</dbReference>
<dbReference type="Proteomes" id="UP000801492">
    <property type="component" value="Unassembled WGS sequence"/>
</dbReference>
<dbReference type="GO" id="GO:0035197">
    <property type="term" value="F:siRNA binding"/>
    <property type="evidence" value="ECO:0007669"/>
    <property type="project" value="TreeGrafter"/>
</dbReference>
<evidence type="ECO:0000259" key="3">
    <source>
        <dbReference type="PROSITE" id="PS50137"/>
    </source>
</evidence>
<keyword evidence="5" id="KW-1185">Reference proteome</keyword>
<dbReference type="Gene3D" id="3.30.160.20">
    <property type="match status" value="1"/>
</dbReference>
<dbReference type="SUPFAM" id="SSF54768">
    <property type="entry name" value="dsRNA-binding domain-like"/>
    <property type="match status" value="1"/>
</dbReference>
<evidence type="ECO:0000313" key="5">
    <source>
        <dbReference type="Proteomes" id="UP000801492"/>
    </source>
</evidence>
<dbReference type="GO" id="GO:0070920">
    <property type="term" value="P:regulation of regulatory ncRNA processing"/>
    <property type="evidence" value="ECO:0007669"/>
    <property type="project" value="TreeGrafter"/>
</dbReference>
<accession>A0A8K0C4F7</accession>
<proteinExistence type="predicted"/>
<dbReference type="GO" id="GO:0016442">
    <property type="term" value="C:RISC complex"/>
    <property type="evidence" value="ECO:0007669"/>
    <property type="project" value="TreeGrafter"/>
</dbReference>
<keyword evidence="1 2" id="KW-0694">RNA-binding</keyword>
<dbReference type="PANTHER" id="PTHR46205:SF3">
    <property type="entry name" value="LOQUACIOUS, ISOFORM B"/>
    <property type="match status" value="1"/>
</dbReference>
<evidence type="ECO:0000313" key="4">
    <source>
        <dbReference type="EMBL" id="KAF2880400.1"/>
    </source>
</evidence>